<dbReference type="EMBL" id="JAGKLY010000001">
    <property type="protein sequence ID" value="MBQ0267151.1"/>
    <property type="molecule type" value="Genomic_DNA"/>
</dbReference>
<protein>
    <submittedName>
        <fullName evidence="1">Excisionase</fullName>
    </submittedName>
</protein>
<reference evidence="1" key="1">
    <citation type="submission" date="2021-03" db="EMBL/GenBank/DDBJ databases">
        <authorList>
            <person name="Stanton E."/>
        </authorList>
    </citation>
    <scope>NUCLEOTIDE SEQUENCE</scope>
    <source>
        <strain evidence="1">2020EL-00113</strain>
    </source>
</reference>
<evidence type="ECO:0000313" key="2">
    <source>
        <dbReference type="Proteomes" id="UP000674270"/>
    </source>
</evidence>
<evidence type="ECO:0000313" key="1">
    <source>
        <dbReference type="EMBL" id="MBQ0267151.1"/>
    </source>
</evidence>
<comment type="caution">
    <text evidence="1">The sequence shown here is derived from an EMBL/GenBank/DDBJ whole genome shotgun (WGS) entry which is preliminary data.</text>
</comment>
<dbReference type="InterPro" id="IPR038137">
    <property type="entry name" value="Excisionase-like_sf"/>
</dbReference>
<dbReference type="Gene3D" id="1.10.1660.20">
    <property type="match status" value="1"/>
</dbReference>
<proteinExistence type="predicted"/>
<accession>A0A8I2AD13</accession>
<gene>
    <name evidence="1" type="ORF">J7T18_02430</name>
</gene>
<dbReference type="RefSeq" id="WP_181468559.1">
    <property type="nucleotide sequence ID" value="NZ_JAGKLY010000001.1"/>
</dbReference>
<dbReference type="AlphaFoldDB" id="A0A8I2AD13"/>
<dbReference type="SUPFAM" id="SSF46955">
    <property type="entry name" value="Putative DNA-binding domain"/>
    <property type="match status" value="1"/>
</dbReference>
<organism evidence="1 2">
    <name type="scientific">Providencia huaxiensis</name>
    <dbReference type="NCBI Taxonomy" id="2027290"/>
    <lineage>
        <taxon>Bacteria</taxon>
        <taxon>Pseudomonadati</taxon>
        <taxon>Pseudomonadota</taxon>
        <taxon>Gammaproteobacteria</taxon>
        <taxon>Enterobacterales</taxon>
        <taxon>Morganellaceae</taxon>
        <taxon>Providencia</taxon>
    </lineage>
</organism>
<name>A0A8I2AD13_9GAMM</name>
<dbReference type="InterPro" id="IPR009061">
    <property type="entry name" value="DNA-bd_dom_put_sf"/>
</dbReference>
<sequence>MSRMIKLEAWAQLEFGDSAPTQQVLIKYAKANMMIPPALKVGKRWMIDRDSRYVGLVSKPQLPTQANEKLIRILSDGSKTTFS</sequence>
<dbReference type="Proteomes" id="UP000674270">
    <property type="component" value="Unassembled WGS sequence"/>
</dbReference>